<protein>
    <submittedName>
        <fullName evidence="1">Uncharacterized protein</fullName>
    </submittedName>
</protein>
<evidence type="ECO:0000313" key="1">
    <source>
        <dbReference type="EMBL" id="GIH94227.1"/>
    </source>
</evidence>
<reference evidence="1 2" key="1">
    <citation type="submission" date="2021-01" db="EMBL/GenBank/DDBJ databases">
        <title>Whole genome shotgun sequence of Planobispora siamensis NBRC 107568.</title>
        <authorList>
            <person name="Komaki H."/>
            <person name="Tamura T."/>
        </authorList>
    </citation>
    <scope>NUCLEOTIDE SEQUENCE [LARGE SCALE GENOMIC DNA]</scope>
    <source>
        <strain evidence="1 2">NBRC 107568</strain>
    </source>
</reference>
<dbReference type="RefSeq" id="WP_204066366.1">
    <property type="nucleotide sequence ID" value="NZ_BOOJ01000040.1"/>
</dbReference>
<dbReference type="Proteomes" id="UP000619788">
    <property type="component" value="Unassembled WGS sequence"/>
</dbReference>
<dbReference type="AlphaFoldDB" id="A0A8J3SJT2"/>
<name>A0A8J3SJT2_9ACTN</name>
<sequence length="47" mass="4980">MSDFRCALDEPDEQDVALGWDTHCAVTADQGTAHGAVNEVALHGNVL</sequence>
<comment type="caution">
    <text evidence="1">The sequence shown here is derived from an EMBL/GenBank/DDBJ whole genome shotgun (WGS) entry which is preliminary data.</text>
</comment>
<evidence type="ECO:0000313" key="2">
    <source>
        <dbReference type="Proteomes" id="UP000619788"/>
    </source>
</evidence>
<organism evidence="1 2">
    <name type="scientific">Planobispora siamensis</name>
    <dbReference type="NCBI Taxonomy" id="936338"/>
    <lineage>
        <taxon>Bacteria</taxon>
        <taxon>Bacillati</taxon>
        <taxon>Actinomycetota</taxon>
        <taxon>Actinomycetes</taxon>
        <taxon>Streptosporangiales</taxon>
        <taxon>Streptosporangiaceae</taxon>
        <taxon>Planobispora</taxon>
    </lineage>
</organism>
<keyword evidence="2" id="KW-1185">Reference proteome</keyword>
<gene>
    <name evidence="1" type="ORF">Psi01_48570</name>
</gene>
<proteinExistence type="predicted"/>
<accession>A0A8J3SJT2</accession>
<dbReference type="EMBL" id="BOOJ01000040">
    <property type="protein sequence ID" value="GIH94227.1"/>
    <property type="molecule type" value="Genomic_DNA"/>
</dbReference>